<comment type="subcellular location">
    <subcellularLocation>
        <location evidence="1">Membrane</location>
    </subcellularLocation>
</comment>
<keyword evidence="6" id="KW-1185">Reference proteome</keyword>
<dbReference type="Pfam" id="PF00144">
    <property type="entry name" value="Beta-lactamase"/>
    <property type="match status" value="1"/>
</dbReference>
<evidence type="ECO:0000313" key="5">
    <source>
        <dbReference type="EMBL" id="MCK9689322.1"/>
    </source>
</evidence>
<sequence>MNRISLLLCACLALLAGAASAQDTAAADALDNAMRGTAVPAMAVLEMRDGQVAREAVRGVRRNDGTEPARLDDAWLIGSDAKPMTAALVAKLIDRKLLSWTTPLSEMLPTLASRMRPEYRGVTLEQLLSHHAGLPHDASDEAFFNAFFHDTRPLPEQRLDYIGKALAEAPVAAPGTKFEYSNTGFLVAAVIAERVAGKPYEALVRQEVFEPLGMHGVEFGAMHANQPQGHHDGKPAQLADTNPDMFAPAGNMAMPLRDWAAFCLDQMAGGEGHGRLLSAASYREMQTVQPGGGSAGLGWGIQASLGGHAGPVWMHAGSDGTGYAIVALFPASKRGLLVVANAGDEMGGAKAARDAMVALMKSYP</sequence>
<evidence type="ECO:0000313" key="6">
    <source>
        <dbReference type="Proteomes" id="UP001139353"/>
    </source>
</evidence>
<proteinExistence type="predicted"/>
<dbReference type="InterPro" id="IPR001466">
    <property type="entry name" value="Beta-lactam-related"/>
</dbReference>
<dbReference type="Proteomes" id="UP001139353">
    <property type="component" value="Unassembled WGS sequence"/>
</dbReference>
<dbReference type="InterPro" id="IPR050491">
    <property type="entry name" value="AmpC-like"/>
</dbReference>
<organism evidence="5 6">
    <name type="scientific">Scleromatobacter humisilvae</name>
    <dbReference type="NCBI Taxonomy" id="2897159"/>
    <lineage>
        <taxon>Bacteria</taxon>
        <taxon>Pseudomonadati</taxon>
        <taxon>Pseudomonadota</taxon>
        <taxon>Betaproteobacteria</taxon>
        <taxon>Burkholderiales</taxon>
        <taxon>Sphaerotilaceae</taxon>
        <taxon>Scleromatobacter</taxon>
    </lineage>
</organism>
<accession>A0A9X1YNZ1</accession>
<dbReference type="RefSeq" id="WP_275685371.1">
    <property type="nucleotide sequence ID" value="NZ_JAJLJH010000013.1"/>
</dbReference>
<evidence type="ECO:0000256" key="3">
    <source>
        <dbReference type="SAM" id="SignalP"/>
    </source>
</evidence>
<dbReference type="Gene3D" id="3.40.710.10">
    <property type="entry name" value="DD-peptidase/beta-lactamase superfamily"/>
    <property type="match status" value="1"/>
</dbReference>
<evidence type="ECO:0000259" key="4">
    <source>
        <dbReference type="Pfam" id="PF00144"/>
    </source>
</evidence>
<dbReference type="SUPFAM" id="SSF56601">
    <property type="entry name" value="beta-lactamase/transpeptidase-like"/>
    <property type="match status" value="1"/>
</dbReference>
<protein>
    <submittedName>
        <fullName evidence="5">Beta-lactamase family protein</fullName>
    </submittedName>
</protein>
<feature type="domain" description="Beta-lactamase-related" evidence="4">
    <location>
        <begin position="28"/>
        <end position="355"/>
    </location>
</feature>
<feature type="chain" id="PRO_5040802751" evidence="3">
    <location>
        <begin position="22"/>
        <end position="364"/>
    </location>
</feature>
<comment type="caution">
    <text evidence="5">The sequence shown here is derived from an EMBL/GenBank/DDBJ whole genome shotgun (WGS) entry which is preliminary data.</text>
</comment>
<dbReference type="PANTHER" id="PTHR46825:SF11">
    <property type="entry name" value="PENICILLIN-BINDING PROTEIN 4"/>
    <property type="match status" value="1"/>
</dbReference>
<name>A0A9X1YNZ1_9BURK</name>
<dbReference type="AlphaFoldDB" id="A0A9X1YNZ1"/>
<dbReference type="PANTHER" id="PTHR46825">
    <property type="entry name" value="D-ALANYL-D-ALANINE-CARBOXYPEPTIDASE/ENDOPEPTIDASE AMPH"/>
    <property type="match status" value="1"/>
</dbReference>
<reference evidence="5" key="1">
    <citation type="submission" date="2021-11" db="EMBL/GenBank/DDBJ databases">
        <title>BS-T2-15 a new species belonging to the Comamonadaceae family isolated from the soil of a French oak forest.</title>
        <authorList>
            <person name="Mieszkin S."/>
            <person name="Alain K."/>
        </authorList>
    </citation>
    <scope>NUCLEOTIDE SEQUENCE</scope>
    <source>
        <strain evidence="5">BS-T2-15</strain>
    </source>
</reference>
<evidence type="ECO:0000256" key="2">
    <source>
        <dbReference type="ARBA" id="ARBA00023136"/>
    </source>
</evidence>
<dbReference type="EMBL" id="JAJLJH010000013">
    <property type="protein sequence ID" value="MCK9689322.1"/>
    <property type="molecule type" value="Genomic_DNA"/>
</dbReference>
<dbReference type="InterPro" id="IPR012338">
    <property type="entry name" value="Beta-lactam/transpept-like"/>
</dbReference>
<dbReference type="GO" id="GO:0016020">
    <property type="term" value="C:membrane"/>
    <property type="evidence" value="ECO:0007669"/>
    <property type="project" value="UniProtKB-SubCell"/>
</dbReference>
<evidence type="ECO:0000256" key="1">
    <source>
        <dbReference type="ARBA" id="ARBA00004370"/>
    </source>
</evidence>
<keyword evidence="3" id="KW-0732">Signal</keyword>
<keyword evidence="2" id="KW-0472">Membrane</keyword>
<feature type="signal peptide" evidence="3">
    <location>
        <begin position="1"/>
        <end position="21"/>
    </location>
</feature>
<gene>
    <name evidence="5" type="ORF">LPC04_26695</name>
</gene>